<evidence type="ECO:0000256" key="5">
    <source>
        <dbReference type="ARBA" id="ARBA00023134"/>
    </source>
</evidence>
<keyword evidence="7 8" id="KW-0131">Cell cycle</keyword>
<dbReference type="SUPFAM" id="SSF52490">
    <property type="entry name" value="Tubulin nucleotide-binding domain-like"/>
    <property type="match status" value="1"/>
</dbReference>
<evidence type="ECO:0000256" key="9">
    <source>
        <dbReference type="NCBIfam" id="TIGR00065"/>
    </source>
</evidence>
<feature type="binding site" evidence="8">
    <location>
        <begin position="113"/>
        <end position="115"/>
    </location>
    <ligand>
        <name>GTP</name>
        <dbReference type="ChEBI" id="CHEBI:37565"/>
    </ligand>
</feature>
<dbReference type="SMART" id="SM00864">
    <property type="entry name" value="Tubulin"/>
    <property type="match status" value="1"/>
</dbReference>
<dbReference type="SMART" id="SM00865">
    <property type="entry name" value="Tubulin_C"/>
    <property type="match status" value="1"/>
</dbReference>
<dbReference type="Pfam" id="PF12327">
    <property type="entry name" value="FtsZ_C"/>
    <property type="match status" value="1"/>
</dbReference>
<protein>
    <recommendedName>
        <fullName evidence="8 9">Cell division protein FtsZ</fullName>
    </recommendedName>
</protein>
<evidence type="ECO:0000313" key="13">
    <source>
        <dbReference type="EMBL" id="SFE19808.1"/>
    </source>
</evidence>
<dbReference type="FunCoup" id="A0A1I1YL92">
    <property type="interactions" value="465"/>
</dbReference>
<dbReference type="NCBIfam" id="TIGR00065">
    <property type="entry name" value="ftsZ"/>
    <property type="match status" value="1"/>
</dbReference>
<dbReference type="EMBL" id="FONA01000008">
    <property type="protein sequence ID" value="SFE19808.1"/>
    <property type="molecule type" value="Genomic_DNA"/>
</dbReference>
<keyword evidence="4 8" id="KW-0547">Nucleotide-binding</keyword>
<dbReference type="Pfam" id="PF00091">
    <property type="entry name" value="Tubulin"/>
    <property type="match status" value="1"/>
</dbReference>
<evidence type="ECO:0000256" key="2">
    <source>
        <dbReference type="ARBA" id="ARBA00022490"/>
    </source>
</evidence>
<feature type="binding site" evidence="8">
    <location>
        <position position="144"/>
    </location>
    <ligand>
        <name>GTP</name>
        <dbReference type="ChEBI" id="CHEBI:37565"/>
    </ligand>
</feature>
<dbReference type="CDD" id="cd02201">
    <property type="entry name" value="FtsZ_type1"/>
    <property type="match status" value="1"/>
</dbReference>
<evidence type="ECO:0000259" key="12">
    <source>
        <dbReference type="SMART" id="SM00865"/>
    </source>
</evidence>
<dbReference type="InParanoid" id="A0A1I1YL92"/>
<dbReference type="Gene3D" id="3.30.1330.20">
    <property type="entry name" value="Tubulin/FtsZ, C-terminal domain"/>
    <property type="match status" value="1"/>
</dbReference>
<dbReference type="InterPro" id="IPR018316">
    <property type="entry name" value="Tubulin/FtsZ_2-layer-sand-dom"/>
</dbReference>
<feature type="region of interest" description="Disordered" evidence="10">
    <location>
        <begin position="454"/>
        <end position="501"/>
    </location>
</feature>
<evidence type="ECO:0000256" key="4">
    <source>
        <dbReference type="ARBA" id="ARBA00022741"/>
    </source>
</evidence>
<dbReference type="GO" id="GO:0005525">
    <property type="term" value="F:GTP binding"/>
    <property type="evidence" value="ECO:0007669"/>
    <property type="project" value="UniProtKB-UniRule"/>
</dbReference>
<dbReference type="GO" id="GO:0003924">
    <property type="term" value="F:GTPase activity"/>
    <property type="evidence" value="ECO:0007669"/>
    <property type="project" value="UniProtKB-UniRule"/>
</dbReference>
<dbReference type="InterPro" id="IPR008280">
    <property type="entry name" value="Tub_FtsZ_C"/>
</dbReference>
<keyword evidence="6 8" id="KW-0717">Septation</keyword>
<dbReference type="InterPro" id="IPR024757">
    <property type="entry name" value="FtsZ_C"/>
</dbReference>
<evidence type="ECO:0000256" key="7">
    <source>
        <dbReference type="ARBA" id="ARBA00023306"/>
    </source>
</evidence>
<dbReference type="PRINTS" id="PR00423">
    <property type="entry name" value="CELLDVISFTSZ"/>
</dbReference>
<dbReference type="AlphaFoldDB" id="A0A1I1YL92"/>
<dbReference type="InterPro" id="IPR003008">
    <property type="entry name" value="Tubulin_FtsZ_GTPase"/>
</dbReference>
<dbReference type="PROSITE" id="PS01134">
    <property type="entry name" value="FTSZ_1"/>
    <property type="match status" value="1"/>
</dbReference>
<dbReference type="RefSeq" id="WP_010528350.1">
    <property type="nucleotide sequence ID" value="NZ_AFSL01000082.1"/>
</dbReference>
<evidence type="ECO:0000256" key="10">
    <source>
        <dbReference type="SAM" id="MobiDB-lite"/>
    </source>
</evidence>
<dbReference type="Proteomes" id="UP000181976">
    <property type="component" value="Unassembled WGS sequence"/>
</dbReference>
<feature type="domain" description="Tubulin/FtsZ GTPase" evidence="11">
    <location>
        <begin position="17"/>
        <end position="209"/>
    </location>
</feature>
<dbReference type="PANTHER" id="PTHR30314:SF3">
    <property type="entry name" value="MITOCHONDRIAL DIVISION PROTEIN FSZA"/>
    <property type="match status" value="1"/>
</dbReference>
<proteinExistence type="inferred from homology"/>
<dbReference type="OrthoDB" id="9813375at2"/>
<comment type="similarity">
    <text evidence="1 8">Belongs to the FtsZ family.</text>
</comment>
<gene>
    <name evidence="8" type="primary">ftsZ</name>
    <name evidence="13" type="ORF">SAMN05444380_10825</name>
</gene>
<dbReference type="Gene3D" id="3.40.50.1440">
    <property type="entry name" value="Tubulin/FtsZ, GTPase domain"/>
    <property type="match status" value="1"/>
</dbReference>
<keyword evidence="5 8" id="KW-0342">GTP-binding</keyword>
<dbReference type="GO" id="GO:0000917">
    <property type="term" value="P:division septum assembly"/>
    <property type="evidence" value="ECO:0007669"/>
    <property type="project" value="UniProtKB-KW"/>
</dbReference>
<keyword evidence="3 8" id="KW-0132">Cell division</keyword>
<dbReference type="GO" id="GO:0005737">
    <property type="term" value="C:cytoplasm"/>
    <property type="evidence" value="ECO:0007669"/>
    <property type="project" value="UniProtKB-SubCell"/>
</dbReference>
<dbReference type="PANTHER" id="PTHR30314">
    <property type="entry name" value="CELL DIVISION PROTEIN FTSZ-RELATED"/>
    <property type="match status" value="1"/>
</dbReference>
<organism evidence="13 14">
    <name type="scientific">Thermophagus xiamenensis</name>
    <dbReference type="NCBI Taxonomy" id="385682"/>
    <lineage>
        <taxon>Bacteria</taxon>
        <taxon>Pseudomonadati</taxon>
        <taxon>Bacteroidota</taxon>
        <taxon>Bacteroidia</taxon>
        <taxon>Marinilabiliales</taxon>
        <taxon>Marinilabiliaceae</taxon>
        <taxon>Thermophagus</taxon>
    </lineage>
</organism>
<feature type="binding site" evidence="8">
    <location>
        <begin position="25"/>
        <end position="29"/>
    </location>
    <ligand>
        <name>GTP</name>
        <dbReference type="ChEBI" id="CHEBI:37565"/>
    </ligand>
</feature>
<evidence type="ECO:0000259" key="11">
    <source>
        <dbReference type="SMART" id="SM00864"/>
    </source>
</evidence>
<dbReference type="STRING" id="385682.SAMN05444380_10825"/>
<sequence length="501" mass="53979">MIDDLMNFDIPDNPESIIKVVGVGGGGSNAVNYMYGLGIKDVTFVVCNTDAQALANSPVPLKIQLGASLTEGRGAGNKPLKGREAAIESLESVNKVLEDNTKMVFITAGMGGGTGTGAAPEIAKAAKEMGILTVGIVTIPFKFEGWVRIEQALNGIAEMEKHVDSLLIINNEKLREMYGDLKLSNAFSRADNVLATAAKGIAEIITVHGYINVDFADVETVMKNSGVALMGSASAGGEDRAIDAIQAALESPLLNNNDIRGAKNILLNITSGTDEITMDEVGIITDYLQDRVGDSASIIWGSGTDERLNDEVGVTIIATGFASSHIINKQPKVAQKKVTRFTMDENGNVSDEPEQAVAEEPSEDENARVFNFDDIDNDKERQIEQLYGENTNSSNKVDATDSDDLFSWALDTNKNNVEPLFQYGSAAALTPEELNDEKLIDEMENIPAYKRRNVSIDDNSARQKGKGSKNPDRKVSRFTLSGGKGNPRISDNNPYLHDNVD</sequence>
<dbReference type="InterPro" id="IPR000158">
    <property type="entry name" value="Cell_div_FtsZ"/>
</dbReference>
<dbReference type="FunFam" id="3.40.50.1440:FF:000023">
    <property type="entry name" value="Cell division protein FtsZ"/>
    <property type="match status" value="1"/>
</dbReference>
<feature type="binding site" evidence="8">
    <location>
        <position position="148"/>
    </location>
    <ligand>
        <name>GTP</name>
        <dbReference type="ChEBI" id="CHEBI:37565"/>
    </ligand>
</feature>
<reference evidence="13 14" key="1">
    <citation type="submission" date="2016-10" db="EMBL/GenBank/DDBJ databases">
        <authorList>
            <person name="de Groot N.N."/>
        </authorList>
    </citation>
    <scope>NUCLEOTIDE SEQUENCE [LARGE SCALE GENOMIC DNA]</scope>
    <source>
        <strain evidence="13 14">DSM 19012</strain>
    </source>
</reference>
<evidence type="ECO:0000313" key="14">
    <source>
        <dbReference type="Proteomes" id="UP000181976"/>
    </source>
</evidence>
<dbReference type="GO" id="GO:0043093">
    <property type="term" value="P:FtsZ-dependent cytokinesis"/>
    <property type="evidence" value="ECO:0007669"/>
    <property type="project" value="UniProtKB-UniRule"/>
</dbReference>
<dbReference type="GO" id="GO:0051258">
    <property type="term" value="P:protein polymerization"/>
    <property type="evidence" value="ECO:0007669"/>
    <property type="project" value="UniProtKB-UniRule"/>
</dbReference>
<dbReference type="SUPFAM" id="SSF55307">
    <property type="entry name" value="Tubulin C-terminal domain-like"/>
    <property type="match status" value="1"/>
</dbReference>
<dbReference type="HAMAP" id="MF_00909">
    <property type="entry name" value="FtsZ"/>
    <property type="match status" value="1"/>
</dbReference>
<dbReference type="InterPro" id="IPR020805">
    <property type="entry name" value="Cell_div_FtsZ_CS"/>
</dbReference>
<feature type="binding site" evidence="8">
    <location>
        <position position="191"/>
    </location>
    <ligand>
        <name>GTP</name>
        <dbReference type="ChEBI" id="CHEBI:37565"/>
    </ligand>
</feature>
<name>A0A1I1YL92_9BACT</name>
<evidence type="ECO:0000256" key="1">
    <source>
        <dbReference type="ARBA" id="ARBA00009690"/>
    </source>
</evidence>
<dbReference type="InterPro" id="IPR045061">
    <property type="entry name" value="FtsZ/CetZ"/>
</dbReference>
<evidence type="ECO:0000256" key="3">
    <source>
        <dbReference type="ARBA" id="ARBA00022618"/>
    </source>
</evidence>
<comment type="function">
    <text evidence="8">Essential cell division protein that forms a contractile ring structure (Z ring) at the future cell division site. The regulation of the ring assembly controls the timing and the location of cell division. One of the functions of the FtsZ ring is to recruit other cell division proteins to the septum to produce a new cell wall between the dividing cells. Binds GTP and shows GTPase activity.</text>
</comment>
<dbReference type="InterPro" id="IPR037103">
    <property type="entry name" value="Tubulin/FtsZ-like_C"/>
</dbReference>
<accession>A0A1I1YL92</accession>
<dbReference type="GO" id="GO:0032153">
    <property type="term" value="C:cell division site"/>
    <property type="evidence" value="ECO:0007669"/>
    <property type="project" value="UniProtKB-UniRule"/>
</dbReference>
<keyword evidence="2 8" id="KW-0963">Cytoplasm</keyword>
<dbReference type="InterPro" id="IPR036525">
    <property type="entry name" value="Tubulin/FtsZ_GTPase_sf"/>
</dbReference>
<feature type="region of interest" description="Disordered" evidence="10">
    <location>
        <begin position="345"/>
        <end position="365"/>
    </location>
</feature>
<dbReference type="eggNOG" id="COG0206">
    <property type="taxonomic scope" value="Bacteria"/>
</dbReference>
<keyword evidence="14" id="KW-1185">Reference proteome</keyword>
<evidence type="ECO:0000256" key="8">
    <source>
        <dbReference type="HAMAP-Rule" id="MF_00909"/>
    </source>
</evidence>
<comment type="subunit">
    <text evidence="8">Homodimer. Polymerizes to form a dynamic ring structure in a strictly GTP-dependent manner. Interacts directly with several other division proteins.</text>
</comment>
<feature type="domain" description="Tubulin/FtsZ 2-layer sandwich" evidence="12">
    <location>
        <begin position="211"/>
        <end position="330"/>
    </location>
</feature>
<comment type="subcellular location">
    <subcellularLocation>
        <location evidence="8">Cytoplasm</location>
    </subcellularLocation>
    <text evidence="8">Assembles at midcell at the inner surface of the cytoplasmic membrane.</text>
</comment>
<evidence type="ECO:0000256" key="6">
    <source>
        <dbReference type="ARBA" id="ARBA00023210"/>
    </source>
</evidence>